<name>A0A6G1IEB7_9PLEO</name>
<evidence type="ECO:0000313" key="1">
    <source>
        <dbReference type="EMBL" id="KAF2676313.1"/>
    </source>
</evidence>
<dbReference type="EMBL" id="MU005636">
    <property type="protein sequence ID" value="KAF2676313.1"/>
    <property type="molecule type" value="Genomic_DNA"/>
</dbReference>
<gene>
    <name evidence="1" type="ORF">K458DRAFT_424791</name>
</gene>
<dbReference type="Proteomes" id="UP000799291">
    <property type="component" value="Unassembled WGS sequence"/>
</dbReference>
<dbReference type="AlphaFoldDB" id="A0A6G1IEB7"/>
<evidence type="ECO:0000313" key="2">
    <source>
        <dbReference type="Proteomes" id="UP000799291"/>
    </source>
</evidence>
<accession>A0A6G1IEB7</accession>
<proteinExistence type="predicted"/>
<protein>
    <submittedName>
        <fullName evidence="1">Uncharacterized protein</fullName>
    </submittedName>
</protein>
<keyword evidence="2" id="KW-1185">Reference proteome</keyword>
<organism evidence="1 2">
    <name type="scientific">Lentithecium fluviatile CBS 122367</name>
    <dbReference type="NCBI Taxonomy" id="1168545"/>
    <lineage>
        <taxon>Eukaryota</taxon>
        <taxon>Fungi</taxon>
        <taxon>Dikarya</taxon>
        <taxon>Ascomycota</taxon>
        <taxon>Pezizomycotina</taxon>
        <taxon>Dothideomycetes</taxon>
        <taxon>Pleosporomycetidae</taxon>
        <taxon>Pleosporales</taxon>
        <taxon>Massarineae</taxon>
        <taxon>Lentitheciaceae</taxon>
        <taxon>Lentithecium</taxon>
    </lineage>
</organism>
<reference evidence="1" key="1">
    <citation type="journal article" date="2020" name="Stud. Mycol.">
        <title>101 Dothideomycetes genomes: a test case for predicting lifestyles and emergence of pathogens.</title>
        <authorList>
            <person name="Haridas S."/>
            <person name="Albert R."/>
            <person name="Binder M."/>
            <person name="Bloem J."/>
            <person name="Labutti K."/>
            <person name="Salamov A."/>
            <person name="Andreopoulos B."/>
            <person name="Baker S."/>
            <person name="Barry K."/>
            <person name="Bills G."/>
            <person name="Bluhm B."/>
            <person name="Cannon C."/>
            <person name="Castanera R."/>
            <person name="Culley D."/>
            <person name="Daum C."/>
            <person name="Ezra D."/>
            <person name="Gonzalez J."/>
            <person name="Henrissat B."/>
            <person name="Kuo A."/>
            <person name="Liang C."/>
            <person name="Lipzen A."/>
            <person name="Lutzoni F."/>
            <person name="Magnuson J."/>
            <person name="Mondo S."/>
            <person name="Nolan M."/>
            <person name="Ohm R."/>
            <person name="Pangilinan J."/>
            <person name="Park H.-J."/>
            <person name="Ramirez L."/>
            <person name="Alfaro M."/>
            <person name="Sun H."/>
            <person name="Tritt A."/>
            <person name="Yoshinaga Y."/>
            <person name="Zwiers L.-H."/>
            <person name="Turgeon B."/>
            <person name="Goodwin S."/>
            <person name="Spatafora J."/>
            <person name="Crous P."/>
            <person name="Grigoriev I."/>
        </authorList>
    </citation>
    <scope>NUCLEOTIDE SEQUENCE</scope>
    <source>
        <strain evidence="1">CBS 122367</strain>
    </source>
</reference>
<sequence>MSSIDTFPQFTRLPEELQAMIIPHVIDNELEQRNYRVLIRVPHPKEPKHIPRLLGIFHSNRFLRNEALRYCNRQDLLLKVRAFLDRPTIPLLFDAHRETLVFDCAPPPPPSSHDSQSTCGCGCDWGCDCSARMDFKTELHLTTLYHFADYWEPPVRAMEYKLQGWNSDDVTWFWGVVEEVGYEIKGAMPDLERLVVEGREFVAERRVEPRVNGGVVMWYMVPK</sequence>